<keyword evidence="2" id="KW-0067">ATP-binding</keyword>
<reference evidence="5 6" key="1">
    <citation type="submission" date="2024-11" db="EMBL/GenBank/DDBJ databases">
        <title>Chromosome-level genome assembly of the freshwater bivalve Anodonta woodiana.</title>
        <authorList>
            <person name="Chen X."/>
        </authorList>
    </citation>
    <scope>NUCLEOTIDE SEQUENCE [LARGE SCALE GENOMIC DNA]</scope>
    <source>
        <strain evidence="5">MN2024</strain>
        <tissue evidence="5">Gills</tissue>
    </source>
</reference>
<dbReference type="InterPro" id="IPR027417">
    <property type="entry name" value="P-loop_NTPase"/>
</dbReference>
<organism evidence="5 6">
    <name type="scientific">Sinanodonta woodiana</name>
    <name type="common">Chinese pond mussel</name>
    <name type="synonym">Anodonta woodiana</name>
    <dbReference type="NCBI Taxonomy" id="1069815"/>
    <lineage>
        <taxon>Eukaryota</taxon>
        <taxon>Metazoa</taxon>
        <taxon>Spiralia</taxon>
        <taxon>Lophotrochozoa</taxon>
        <taxon>Mollusca</taxon>
        <taxon>Bivalvia</taxon>
        <taxon>Autobranchia</taxon>
        <taxon>Heteroconchia</taxon>
        <taxon>Palaeoheterodonta</taxon>
        <taxon>Unionida</taxon>
        <taxon>Unionoidea</taxon>
        <taxon>Unionidae</taxon>
        <taxon>Unioninae</taxon>
        <taxon>Sinanodonta</taxon>
    </lineage>
</organism>
<dbReference type="SUPFAM" id="SSF52540">
    <property type="entry name" value="P-loop containing nucleoside triphosphate hydrolases"/>
    <property type="match status" value="1"/>
</dbReference>
<comment type="caution">
    <text evidence="5">The sequence shown here is derived from an EMBL/GenBank/DDBJ whole genome shotgun (WGS) entry which is preliminary data.</text>
</comment>
<evidence type="ECO:0000259" key="4">
    <source>
        <dbReference type="PROSITE" id="PS50837"/>
    </source>
</evidence>
<dbReference type="EMBL" id="JBJQND010000008">
    <property type="protein sequence ID" value="KAL3869637.1"/>
    <property type="molecule type" value="Genomic_DNA"/>
</dbReference>
<dbReference type="PANTHER" id="PTHR46844">
    <property type="entry name" value="SLR5058 PROTEIN"/>
    <property type="match status" value="1"/>
</dbReference>
<dbReference type="GO" id="GO:0005524">
    <property type="term" value="F:ATP binding"/>
    <property type="evidence" value="ECO:0007669"/>
    <property type="project" value="UniProtKB-KW"/>
</dbReference>
<gene>
    <name evidence="5" type="ORF">ACJMK2_042302</name>
</gene>
<dbReference type="InterPro" id="IPR032675">
    <property type="entry name" value="LRR_dom_sf"/>
</dbReference>
<dbReference type="Pfam" id="PF05729">
    <property type="entry name" value="NACHT"/>
    <property type="match status" value="1"/>
</dbReference>
<feature type="domain" description="NACHT" evidence="4">
    <location>
        <begin position="383"/>
        <end position="511"/>
    </location>
</feature>
<dbReference type="InterPro" id="IPR007111">
    <property type="entry name" value="NACHT_NTPase"/>
</dbReference>
<evidence type="ECO:0000313" key="5">
    <source>
        <dbReference type="EMBL" id="KAL3869637.1"/>
    </source>
</evidence>
<keyword evidence="1" id="KW-0547">Nucleotide-binding</keyword>
<dbReference type="Gene3D" id="3.40.50.300">
    <property type="entry name" value="P-loop containing nucleotide triphosphate hydrolases"/>
    <property type="match status" value="1"/>
</dbReference>
<dbReference type="AlphaFoldDB" id="A0ABD3W6Y4"/>
<dbReference type="Proteomes" id="UP001634394">
    <property type="component" value="Unassembled WGS sequence"/>
</dbReference>
<dbReference type="PROSITE" id="PS50837">
    <property type="entry name" value="NACHT"/>
    <property type="match status" value="1"/>
</dbReference>
<sequence length="1250" mass="141816">MQIKTYLERTMRKVSTIKYQNVHLLLAYLSVSVLISLTSGSFESCEYEDANVIWRNTPDYSLSDVKAMAWYKGKDSLIATWLEGKGFMEYPPYIGRLIQIGETCIKIKTANRSDSGIYWLSLTQSSVDHKLEAATFLQVKVAPSTVCKPRITQEGSFIKADLPLEGCGIPHLTTKWKHNNMNITQEQQNSSSFLDMRTNPEPGEYVACAEGESATCYKGNISDLCSTHTIPLSNDGSRSGDGLVGVVIPLVIVAVTIRTMLVICRQRIRCRKPSYGLVQTAADNETISIREHTQTKDYGIHFSDIGKYLKELYGGLVTVPLSPAGEGDNYANISDVYVNMAFRTVEITDLNKEESIVSLGTQLEKETQINKDEVTRSKNKIVCPILVFGDCGSGKSTWCKHLVQCWLQGDDIKDDNIGLDVPDVRKITILLYMALQFSDRGISFQELLKKHIFKENESYQDYVMNYVKANPKEVLLVMDGLDIIKENIKPILDILNDTHMSLSTVIITSRPASLKLLQDSCHVKIEQMMLYRVCKMTLEDSKSFASNVLDYINKLLGNNFKVVNFWRFTEQLHIHDLLSLPYMCLVVLHIWMKNKNGFIEISDIIFDIISNYLHRATSDQQRKSIIEDVSYITSINLQNDQTTFLKWNIEMEHRYVLHVLSGIAAHIFLSKIETEPVKLNVPQLVSITDSDLKRMCETGLLTEPLSLSAKNNISNMSFPGRLICEFFVSMFIALQEGKDCDFIFSNRTTSLQNSMIIDILYQLSDTRTKAIIHKAIETSGKEKSPTKGDQRRNDLNEKSLFFIHSSDSSSIQWLQWHMNNDACYANKLLFMSTALNCIDTITSLELTNHDNNENLVFHLPFLPVLKMLKLDIYKCTLRLCKEWGNHVPCKLEQSVIKSVKINTATLSVLIKSLSLCAGLEKLELFPSILWTDDDIVLQNKSGGDNYSWNKLSKQIENNQKLKILELNNLMLPGVVDTLISRLNRYQNLETLKLKNASSIIQDQPPLYHAYDINKDDDFKPHTTIKLTQLSLERLQLQQSPINFLFHTERNGKPINNSIKVLYISALEMPKTSWETFACQIGNMRLTEFRLSNVNSGDSLQIILNSIGEIKTLECLSFHKIGTGKITQNFSFLSNMKALSKLQLRDIKLDGSSSHSLVKEICECKELQYLSLCNIDVEITETLPLVQTLTKLSVLTVYRVKITGGSHRISDFLNAFIKCENLLTIQISKEHAVSIPSNLSSAIKVRYLENY</sequence>
<evidence type="ECO:0000256" key="1">
    <source>
        <dbReference type="ARBA" id="ARBA00022741"/>
    </source>
</evidence>
<accession>A0ABD3W6Y4</accession>
<dbReference type="PANTHER" id="PTHR46844:SF1">
    <property type="entry name" value="SLR5058 PROTEIN"/>
    <property type="match status" value="1"/>
</dbReference>
<protein>
    <recommendedName>
        <fullName evidence="4">NACHT domain-containing protein</fullName>
    </recommendedName>
</protein>
<feature type="transmembrane region" description="Helical" evidence="3">
    <location>
        <begin position="21"/>
        <end position="42"/>
    </location>
</feature>
<proteinExistence type="predicted"/>
<keyword evidence="3" id="KW-1133">Transmembrane helix</keyword>
<evidence type="ECO:0000256" key="3">
    <source>
        <dbReference type="SAM" id="Phobius"/>
    </source>
</evidence>
<keyword evidence="3" id="KW-0472">Membrane</keyword>
<dbReference type="Gene3D" id="3.80.10.10">
    <property type="entry name" value="Ribonuclease Inhibitor"/>
    <property type="match status" value="1"/>
</dbReference>
<keyword evidence="3" id="KW-0812">Transmembrane</keyword>
<evidence type="ECO:0000256" key="2">
    <source>
        <dbReference type="ARBA" id="ARBA00022840"/>
    </source>
</evidence>
<name>A0ABD3W6Y4_SINWO</name>
<dbReference type="SUPFAM" id="SSF52047">
    <property type="entry name" value="RNI-like"/>
    <property type="match status" value="1"/>
</dbReference>
<keyword evidence="6" id="KW-1185">Reference proteome</keyword>
<evidence type="ECO:0000313" key="6">
    <source>
        <dbReference type="Proteomes" id="UP001634394"/>
    </source>
</evidence>